<feature type="compositionally biased region" description="Low complexity" evidence="1">
    <location>
        <begin position="195"/>
        <end position="213"/>
    </location>
</feature>
<keyword evidence="5" id="KW-1185">Reference proteome</keyword>
<feature type="compositionally biased region" description="Low complexity" evidence="1">
    <location>
        <begin position="410"/>
        <end position="429"/>
    </location>
</feature>
<dbReference type="EMBL" id="JAOAOG010000023">
    <property type="protein sequence ID" value="KAJ6254335.1"/>
    <property type="molecule type" value="Genomic_DNA"/>
</dbReference>
<feature type="compositionally biased region" description="Basic and acidic residues" evidence="1">
    <location>
        <begin position="448"/>
        <end position="458"/>
    </location>
</feature>
<reference evidence="4" key="1">
    <citation type="submission" date="2022-08" db="EMBL/GenBank/DDBJ databases">
        <title>Novel sulfate-reducing endosymbionts in the free-living metamonad Anaeramoeba.</title>
        <authorList>
            <person name="Jerlstrom-Hultqvist J."/>
            <person name="Cepicka I."/>
            <person name="Gallot-Lavallee L."/>
            <person name="Salas-Leiva D."/>
            <person name="Curtis B.A."/>
            <person name="Zahonova K."/>
            <person name="Pipaliya S."/>
            <person name="Dacks J."/>
            <person name="Roger A.J."/>
        </authorList>
    </citation>
    <scope>NUCLEOTIDE SEQUENCE</scope>
    <source>
        <strain evidence="4">Schooner1</strain>
    </source>
</reference>
<feature type="compositionally biased region" description="Low complexity" evidence="1">
    <location>
        <begin position="478"/>
        <end position="487"/>
    </location>
</feature>
<name>A0ABQ8ZCB9_9EUKA</name>
<keyword evidence="2" id="KW-1133">Transmembrane helix</keyword>
<feature type="transmembrane region" description="Helical" evidence="2">
    <location>
        <begin position="147"/>
        <end position="165"/>
    </location>
</feature>
<evidence type="ECO:0000256" key="2">
    <source>
        <dbReference type="SAM" id="Phobius"/>
    </source>
</evidence>
<evidence type="ECO:0000256" key="3">
    <source>
        <dbReference type="SAM" id="SignalP"/>
    </source>
</evidence>
<evidence type="ECO:0000313" key="5">
    <source>
        <dbReference type="Proteomes" id="UP001150062"/>
    </source>
</evidence>
<feature type="compositionally biased region" description="Polar residues" evidence="1">
    <location>
        <begin position="334"/>
        <end position="343"/>
    </location>
</feature>
<proteinExistence type="predicted"/>
<protein>
    <submittedName>
        <fullName evidence="4">Uncharacterized protein</fullName>
    </submittedName>
</protein>
<sequence length="510" mass="56169">MLLLCTALLFGSFSMAFGGSIAVNDICDGIHKQDTKMYNHFMTSMDSQEINTAQTKVESYQTTQLEKLNNITTPDVFFVETIGNCNTSAYGNNKNTLQIYINEIILTEHMANYSKNELDKTEIESLFSEPIICEDLVPAMESLVSTYMSLAIIFFLMTIGILLLFKVHSDEDNFFKNDVWSEHKELKRLGETESSETSADTDTYSTTTLSGYDTSDEEINAVLNKNKKKKKPEGEASEAGEYSDEFSGKKNTKKKNHYDKMSEYDNTSGNGDRTQQTTSNSDLNFDNQEKTESMSNSELGSVSDLGSRSGSGSTLGSVSRSGSGSDLDRDKKTNSNTDINLNSEENEKIKLDLERVLASDSSSNNEEQKQRSLSNSNSEKNEDIKSDSDLNFDNEEKIESMSNSERDFVSDLGSRSRSGSGLSSGSDSDLGGEGGINTNTDINLSSEENEKSKSDSETRSSSSSSSGSGSGSEKNEKSTSNSEQSNETDLEENKKDMSSDDFNTYNYSSD</sequence>
<feature type="compositionally biased region" description="Basic and acidic residues" evidence="1">
    <location>
        <begin position="345"/>
        <end position="357"/>
    </location>
</feature>
<feature type="compositionally biased region" description="Basic and acidic residues" evidence="1">
    <location>
        <begin position="379"/>
        <end position="409"/>
    </location>
</feature>
<comment type="caution">
    <text evidence="4">The sequence shown here is derived from an EMBL/GenBank/DDBJ whole genome shotgun (WGS) entry which is preliminary data.</text>
</comment>
<feature type="compositionally biased region" description="Acidic residues" evidence="1">
    <location>
        <begin position="235"/>
        <end position="244"/>
    </location>
</feature>
<feature type="compositionally biased region" description="Low complexity" evidence="1">
    <location>
        <begin position="299"/>
        <end position="325"/>
    </location>
</feature>
<feature type="compositionally biased region" description="Polar residues" evidence="1">
    <location>
        <begin position="500"/>
        <end position="510"/>
    </location>
</feature>
<feature type="region of interest" description="Disordered" evidence="1">
    <location>
        <begin position="188"/>
        <end position="510"/>
    </location>
</feature>
<evidence type="ECO:0000256" key="1">
    <source>
        <dbReference type="SAM" id="MobiDB-lite"/>
    </source>
</evidence>
<feature type="compositionally biased region" description="Polar residues" evidence="1">
    <location>
        <begin position="359"/>
        <end position="378"/>
    </location>
</feature>
<feature type="signal peptide" evidence="3">
    <location>
        <begin position="1"/>
        <end position="18"/>
    </location>
</feature>
<feature type="compositionally biased region" description="Polar residues" evidence="1">
    <location>
        <begin position="264"/>
        <end position="286"/>
    </location>
</feature>
<dbReference type="Proteomes" id="UP001150062">
    <property type="component" value="Unassembled WGS sequence"/>
</dbReference>
<feature type="chain" id="PRO_5047363730" evidence="3">
    <location>
        <begin position="19"/>
        <end position="510"/>
    </location>
</feature>
<gene>
    <name evidence="4" type="ORF">M0813_12525</name>
</gene>
<keyword evidence="2" id="KW-0812">Transmembrane</keyword>
<keyword evidence="3" id="KW-0732">Signal</keyword>
<evidence type="ECO:0000313" key="4">
    <source>
        <dbReference type="EMBL" id="KAJ6254335.1"/>
    </source>
</evidence>
<accession>A0ABQ8ZCB9</accession>
<organism evidence="4 5">
    <name type="scientific">Anaeramoeba flamelloides</name>
    <dbReference type="NCBI Taxonomy" id="1746091"/>
    <lineage>
        <taxon>Eukaryota</taxon>
        <taxon>Metamonada</taxon>
        <taxon>Anaeramoebidae</taxon>
        <taxon>Anaeramoeba</taxon>
    </lineage>
</organism>
<keyword evidence="2" id="KW-0472">Membrane</keyword>